<keyword evidence="2" id="KW-0547">Nucleotide-binding</keyword>
<evidence type="ECO:0000313" key="7">
    <source>
        <dbReference type="Proteomes" id="UP001174909"/>
    </source>
</evidence>
<dbReference type="InterPro" id="IPR027413">
    <property type="entry name" value="GROEL-like_equatorial_sf"/>
</dbReference>
<accession>A0AA35WMS6</accession>
<dbReference type="CDD" id="cd03344">
    <property type="entry name" value="GroEL"/>
    <property type="match status" value="1"/>
</dbReference>
<evidence type="ECO:0000256" key="4">
    <source>
        <dbReference type="ARBA" id="ARBA00023186"/>
    </source>
</evidence>
<dbReference type="Proteomes" id="UP001174909">
    <property type="component" value="Unassembled WGS sequence"/>
</dbReference>
<dbReference type="AlphaFoldDB" id="A0AA35WMS6"/>
<gene>
    <name evidence="6" type="ORF">GBAR_LOCUS13276</name>
</gene>
<dbReference type="InterPro" id="IPR002423">
    <property type="entry name" value="Cpn60/GroEL/TCP-1"/>
</dbReference>
<dbReference type="SUPFAM" id="SSF48592">
    <property type="entry name" value="GroEL equatorial domain-like"/>
    <property type="match status" value="1"/>
</dbReference>
<dbReference type="NCBIfam" id="NF000592">
    <property type="entry name" value="PRK00013.1"/>
    <property type="match status" value="1"/>
</dbReference>
<dbReference type="PROSITE" id="PS00296">
    <property type="entry name" value="CHAPERONINS_CPN60"/>
    <property type="match status" value="1"/>
</dbReference>
<dbReference type="InterPro" id="IPR018370">
    <property type="entry name" value="Chaperonin_Cpn60_CS"/>
</dbReference>
<dbReference type="NCBIfam" id="NF009488">
    <property type="entry name" value="PRK12850.1"/>
    <property type="match status" value="1"/>
</dbReference>
<dbReference type="InterPro" id="IPR027409">
    <property type="entry name" value="GroEL-like_apical_dom_sf"/>
</dbReference>
<dbReference type="Gene3D" id="3.30.260.10">
    <property type="entry name" value="TCP-1-like chaperonin intermediate domain"/>
    <property type="match status" value="1"/>
</dbReference>
<dbReference type="GO" id="GO:0005524">
    <property type="term" value="F:ATP binding"/>
    <property type="evidence" value="ECO:0007669"/>
    <property type="project" value="UniProtKB-KW"/>
</dbReference>
<dbReference type="GO" id="GO:0042026">
    <property type="term" value="P:protein refolding"/>
    <property type="evidence" value="ECO:0007669"/>
    <property type="project" value="InterPro"/>
</dbReference>
<keyword evidence="4" id="KW-0143">Chaperone</keyword>
<dbReference type="GO" id="GO:0140662">
    <property type="term" value="F:ATP-dependent protein folding chaperone"/>
    <property type="evidence" value="ECO:0007669"/>
    <property type="project" value="InterPro"/>
</dbReference>
<dbReference type="NCBIfam" id="TIGR02348">
    <property type="entry name" value="GroEL"/>
    <property type="match status" value="1"/>
</dbReference>
<name>A0AA35WMS6_GEOBA</name>
<keyword evidence="3" id="KW-0067">ATP-binding</keyword>
<dbReference type="InterPro" id="IPR001844">
    <property type="entry name" value="Cpn60/GroEL"/>
</dbReference>
<evidence type="ECO:0000313" key="6">
    <source>
        <dbReference type="EMBL" id="CAI8022631.1"/>
    </source>
</evidence>
<dbReference type="NCBIfam" id="NF009487">
    <property type="entry name" value="PRK12849.1"/>
    <property type="match status" value="1"/>
</dbReference>
<proteinExistence type="inferred from homology"/>
<dbReference type="SUPFAM" id="SSF52029">
    <property type="entry name" value="GroEL apical domain-like"/>
    <property type="match status" value="1"/>
</dbReference>
<evidence type="ECO:0000256" key="1">
    <source>
        <dbReference type="ARBA" id="ARBA00006607"/>
    </source>
</evidence>
<protein>
    <submittedName>
        <fullName evidence="6">60 kDa chaperonin</fullName>
    </submittedName>
</protein>
<evidence type="ECO:0000256" key="5">
    <source>
        <dbReference type="RuleBase" id="RU000418"/>
    </source>
</evidence>
<sequence>MGAQLLKSVATKTNDAVGDGTTTATVLAQEIVHEGLKNVAAGADPMQLKIGIDKAAEVIVGELQKQSKSVNTSDEIAQVASIAANDSANRSDIGQTVADAMEKVGKDGVITIEDGKSAETEVDIVEGMQFDRGYLSAHFATDPESMVAELENPLILINTGKISTVTDLVPVLEKVGQLGRPLLIIAEDIEGEALAVLVVNKLRGGLRVVAVKAPGFGDRRKEMLEDIGILTGGQVISEDIGIRLENVVAGMLGSARRIIVDKDNTTIVGGAGATEDVQARIGQIRQQIEDTTSDYDREKLEERLAKLAGGVAVVNVGAATEVEMKEKKARFEDALSATRAAVEEGIVTGGGIALLRAGSALEDFHLEGDQETGVNIVRRVLESPIRTIAENAGLEGSVVAAKVKDGEESYGLNAATGEYGDLLEAGIVDPTKVVRSAIQNGASVAGLLLTTETLITEVEEEPEDHEHHGHGHGHHHH</sequence>
<dbReference type="Gene3D" id="1.10.560.10">
    <property type="entry name" value="GroEL-like equatorial domain"/>
    <property type="match status" value="1"/>
</dbReference>
<evidence type="ECO:0000256" key="2">
    <source>
        <dbReference type="ARBA" id="ARBA00022741"/>
    </source>
</evidence>
<reference evidence="6" key="1">
    <citation type="submission" date="2023-03" db="EMBL/GenBank/DDBJ databases">
        <authorList>
            <person name="Steffen K."/>
            <person name="Cardenas P."/>
        </authorList>
    </citation>
    <scope>NUCLEOTIDE SEQUENCE</scope>
</reference>
<organism evidence="6 7">
    <name type="scientific">Geodia barretti</name>
    <name type="common">Barrett's horny sponge</name>
    <dbReference type="NCBI Taxonomy" id="519541"/>
    <lineage>
        <taxon>Eukaryota</taxon>
        <taxon>Metazoa</taxon>
        <taxon>Porifera</taxon>
        <taxon>Demospongiae</taxon>
        <taxon>Heteroscleromorpha</taxon>
        <taxon>Tetractinellida</taxon>
        <taxon>Astrophorina</taxon>
        <taxon>Geodiidae</taxon>
        <taxon>Geodia</taxon>
    </lineage>
</organism>
<dbReference type="PRINTS" id="PR00298">
    <property type="entry name" value="CHAPERONIN60"/>
</dbReference>
<comment type="caution">
    <text evidence="6">The sequence shown here is derived from an EMBL/GenBank/DDBJ whole genome shotgun (WGS) entry which is preliminary data.</text>
</comment>
<dbReference type="PANTHER" id="PTHR45633">
    <property type="entry name" value="60 KDA HEAT SHOCK PROTEIN, MITOCHONDRIAL"/>
    <property type="match status" value="1"/>
</dbReference>
<dbReference type="NCBIfam" id="NF009489">
    <property type="entry name" value="PRK12851.1"/>
    <property type="match status" value="1"/>
</dbReference>
<dbReference type="FunFam" id="3.50.7.10:FF:000001">
    <property type="entry name" value="60 kDa chaperonin"/>
    <property type="match status" value="1"/>
</dbReference>
<dbReference type="SUPFAM" id="SSF54849">
    <property type="entry name" value="GroEL-intermediate domain like"/>
    <property type="match status" value="1"/>
</dbReference>
<dbReference type="EMBL" id="CASHTH010001969">
    <property type="protein sequence ID" value="CAI8022631.1"/>
    <property type="molecule type" value="Genomic_DNA"/>
</dbReference>
<dbReference type="InterPro" id="IPR027410">
    <property type="entry name" value="TCP-1-like_intermed_sf"/>
</dbReference>
<keyword evidence="7" id="KW-1185">Reference proteome</keyword>
<evidence type="ECO:0000256" key="3">
    <source>
        <dbReference type="ARBA" id="ARBA00022840"/>
    </source>
</evidence>
<dbReference type="Pfam" id="PF00118">
    <property type="entry name" value="Cpn60_TCP1"/>
    <property type="match status" value="1"/>
</dbReference>
<dbReference type="Gene3D" id="3.50.7.10">
    <property type="entry name" value="GroEL"/>
    <property type="match status" value="1"/>
</dbReference>
<comment type="similarity">
    <text evidence="1 5">Belongs to the chaperonin (HSP60) family.</text>
</comment>